<feature type="compositionally biased region" description="Low complexity" evidence="1">
    <location>
        <begin position="139"/>
        <end position="151"/>
    </location>
</feature>
<dbReference type="EMBL" id="CP106753">
    <property type="protein sequence ID" value="UXY13877.1"/>
    <property type="molecule type" value="Genomic_DNA"/>
</dbReference>
<keyword evidence="3" id="KW-1185">Reference proteome</keyword>
<feature type="region of interest" description="Disordered" evidence="1">
    <location>
        <begin position="119"/>
        <end position="151"/>
    </location>
</feature>
<evidence type="ECO:0008006" key="4">
    <source>
        <dbReference type="Google" id="ProtNLM"/>
    </source>
</evidence>
<evidence type="ECO:0000313" key="3">
    <source>
        <dbReference type="Proteomes" id="UP001061302"/>
    </source>
</evidence>
<dbReference type="Proteomes" id="UP001061302">
    <property type="component" value="Chromosome"/>
</dbReference>
<dbReference type="RefSeq" id="WP_263123159.1">
    <property type="nucleotide sequence ID" value="NZ_CP106753.1"/>
</dbReference>
<gene>
    <name evidence="2" type="ORF">N8I74_11140</name>
</gene>
<accession>A0ABY6DIL2</accession>
<proteinExistence type="predicted"/>
<protein>
    <recommendedName>
        <fullName evidence="4">DUF2570 domain-containing protein</fullName>
    </recommendedName>
</protein>
<evidence type="ECO:0000256" key="1">
    <source>
        <dbReference type="SAM" id="MobiDB-lite"/>
    </source>
</evidence>
<evidence type="ECO:0000313" key="2">
    <source>
        <dbReference type="EMBL" id="UXY13877.1"/>
    </source>
</evidence>
<sequence length="151" mass="15713">MAWQIARRAGNARCARWRCDVLPIPLGPLAPYRTLIVAAALLGAGVVAGLQINAWRYGLQLAELRAAQAQASATAATTALAQQRKLAGNLGQIAADLVAASDKQQRLAAAIARDYDDAAKHNPLPADCRPGPDRLRSLAEAASAANAAAAR</sequence>
<reference evidence="2" key="1">
    <citation type="submission" date="2022-10" db="EMBL/GenBank/DDBJ databases">
        <title>Chitiniphilus purpureus sp. nov., a novel chitin-degrading bacterium isolated from crawfish pond sediment.</title>
        <authorList>
            <person name="Li K."/>
        </authorList>
    </citation>
    <scope>NUCLEOTIDE SEQUENCE</scope>
    <source>
        <strain evidence="2">CD1</strain>
    </source>
</reference>
<organism evidence="2 3">
    <name type="scientific">Chitiniphilus purpureus</name>
    <dbReference type="NCBI Taxonomy" id="2981137"/>
    <lineage>
        <taxon>Bacteria</taxon>
        <taxon>Pseudomonadati</taxon>
        <taxon>Pseudomonadota</taxon>
        <taxon>Betaproteobacteria</taxon>
        <taxon>Neisseriales</taxon>
        <taxon>Chitinibacteraceae</taxon>
        <taxon>Chitiniphilus</taxon>
    </lineage>
</organism>
<name>A0ABY6DIL2_9NEIS</name>